<evidence type="ECO:0008006" key="5">
    <source>
        <dbReference type="Google" id="ProtNLM"/>
    </source>
</evidence>
<evidence type="ECO:0000259" key="1">
    <source>
        <dbReference type="Pfam" id="PF16314"/>
    </source>
</evidence>
<dbReference type="InterPro" id="IPR049208">
    <property type="entry name" value="DUF6819"/>
</dbReference>
<dbReference type="Gene3D" id="2.160.10.10">
    <property type="entry name" value="Hexapeptide repeat proteins"/>
    <property type="match status" value="1"/>
</dbReference>
<sequence>MRHLTDIEITALKKNGCYSKDWSLVEVHEAFDPDTCFYSTFIGKCYIGDLSGYRDNELGIPLPNGIRHALIHECHIGNHVRIDHVNDCISRYDIGDHTTISNICTLAMKGDSTFGNGTAVSVLDEMGGIEIKICDLLTAHTAYLMAFMGHDKALKQSLGRLFDTYTESLRSDRGHIGEHVTIKNAGSIINARIGAHTVIDGATLLEDCSLNSTPSRPVYIGPNVMAEHFIAASGAKISGGSVVHYCFVGQSTKIDRLFSAEHSLFFANCQCENGESCAVFAGPYTVTMHKSSLLIAGHYSFLNAGSGSNQSNHLYKLGPMHFGVVERGSKTTSDSYVLWPSRIAPFSLIMGRHVHHIDTSDFPFSYVIENDDESYLVPGANLRSIGTIRDAKKWPQRDRRHPEDRTDCINFNLLSPFTIGKMERGYNRLKELRAFIGHHGKTYIYNNINIRSSSLEHGLKTYDLGIKKFIGNSVIQQMKDWDLTSEESLRACLLPKHTESAGEWLDISGLIAPKTAIDKIVEGIKDGTLSDLSGINAAFQSLHGSYYDLEWEWSYHLMCRWYGIRRHEDIDSALITRIVREWMDAVITIDKYLHSDAYKEHEIVGRISFANQRYADIDEKMAAIENNPIVLEVTEHIEKKRTLGEQTLERLAKITY</sequence>
<name>A0A0A2F374_PORCN</name>
<dbReference type="InterPro" id="IPR032533">
    <property type="entry name" value="DUF4954"/>
</dbReference>
<reference evidence="3 4" key="1">
    <citation type="submission" date="2014-08" db="EMBL/GenBank/DDBJ databases">
        <title>Porphyromonas cangingivalis strain:COT-109_OH1386 Genome sequencing.</title>
        <authorList>
            <person name="Wallis C."/>
            <person name="Deusch O."/>
            <person name="O'Flynn C."/>
            <person name="Davis I."/>
            <person name="Jospin G."/>
            <person name="Darling A.E."/>
            <person name="Coil D.A."/>
            <person name="Alexiev A."/>
            <person name="Horsfall A."/>
            <person name="Kirkwood N."/>
            <person name="Harris S."/>
            <person name="Eisen J.A."/>
        </authorList>
    </citation>
    <scope>NUCLEOTIDE SEQUENCE [LARGE SCALE GENOMIC DNA]</scope>
    <source>
        <strain evidence="4">COT-109 OH1386</strain>
    </source>
</reference>
<dbReference type="STRING" id="36874.HQ34_06915"/>
<feature type="domain" description="DUF4954" evidence="1">
    <location>
        <begin position="2"/>
        <end position="433"/>
    </location>
</feature>
<feature type="domain" description="DUF6819" evidence="2">
    <location>
        <begin position="486"/>
        <end position="651"/>
    </location>
</feature>
<comment type="caution">
    <text evidence="3">The sequence shown here is derived from an EMBL/GenBank/DDBJ whole genome shotgun (WGS) entry which is preliminary data.</text>
</comment>
<evidence type="ECO:0000259" key="2">
    <source>
        <dbReference type="Pfam" id="PF20683"/>
    </source>
</evidence>
<dbReference type="eggNOG" id="COG0448">
    <property type="taxonomic scope" value="Bacteria"/>
</dbReference>
<dbReference type="Pfam" id="PF20683">
    <property type="entry name" value="DUF6819"/>
    <property type="match status" value="1"/>
</dbReference>
<dbReference type="OrthoDB" id="9814955at2"/>
<dbReference type="Proteomes" id="UP000030125">
    <property type="component" value="Unassembled WGS sequence"/>
</dbReference>
<dbReference type="Pfam" id="PF16314">
    <property type="entry name" value="DUF4954"/>
    <property type="match status" value="1"/>
</dbReference>
<accession>A0A0A2F374</accession>
<evidence type="ECO:0000313" key="4">
    <source>
        <dbReference type="Proteomes" id="UP000030125"/>
    </source>
</evidence>
<dbReference type="InterPro" id="IPR011004">
    <property type="entry name" value="Trimer_LpxA-like_sf"/>
</dbReference>
<protein>
    <recommendedName>
        <fullName evidence="5">DUF4954 domain-containing protein</fullName>
    </recommendedName>
</protein>
<dbReference type="RefSeq" id="WP_036850319.1">
    <property type="nucleotide sequence ID" value="NZ_JQJD01000005.1"/>
</dbReference>
<keyword evidence="4" id="KW-1185">Reference proteome</keyword>
<proteinExistence type="predicted"/>
<evidence type="ECO:0000313" key="3">
    <source>
        <dbReference type="EMBL" id="KGN82889.1"/>
    </source>
</evidence>
<organism evidence="3 4">
    <name type="scientific">Porphyromonas cangingivalis</name>
    <dbReference type="NCBI Taxonomy" id="36874"/>
    <lineage>
        <taxon>Bacteria</taxon>
        <taxon>Pseudomonadati</taxon>
        <taxon>Bacteroidota</taxon>
        <taxon>Bacteroidia</taxon>
        <taxon>Bacteroidales</taxon>
        <taxon>Porphyromonadaceae</taxon>
        <taxon>Porphyromonas</taxon>
    </lineage>
</organism>
<dbReference type="SUPFAM" id="SSF51161">
    <property type="entry name" value="Trimeric LpxA-like enzymes"/>
    <property type="match status" value="1"/>
</dbReference>
<dbReference type="AlphaFoldDB" id="A0A0A2F374"/>
<dbReference type="EMBL" id="JQJD01000005">
    <property type="protein sequence ID" value="KGN82889.1"/>
    <property type="molecule type" value="Genomic_DNA"/>
</dbReference>
<gene>
    <name evidence="3" type="ORF">HQ35_01380</name>
</gene>